<gene>
    <name evidence="3" type="ORF">MPLG2_2470</name>
</gene>
<reference evidence="3 4" key="1">
    <citation type="submission" date="2018-02" db="EMBL/GenBank/DDBJ databases">
        <authorList>
            <person name="Cohen D.B."/>
            <person name="Kent A.D."/>
        </authorList>
    </citation>
    <scope>NUCLEOTIDE SEQUENCE [LARGE SCALE GENOMIC DNA]</scope>
    <source>
        <strain evidence="3">1</strain>
    </source>
</reference>
<sequence>MASEKAKALAAQQKQERKAEKLRKKSSDDPRDWGRVRQIIEAYKRTNELDPELKWWTLLAVAGPIVLMLAVGFWLQPWWLWLITGVMFALVAALYVLTWRVKKANFKRYEGQAGSAEVAFQLLNKKKWSYEIGIAATRQMDVVHRVIGAPGIVLVGEGSSPARTRQLLATEAKKHEQVAYGVPVTTVLVGKDQGQVPLDALQKHLEKLPKALQPHQLTEVKQRLKALDAMRPRIPVPRGPMPTMKGVNRAMRGR</sequence>
<feature type="region of interest" description="Disordered" evidence="1">
    <location>
        <begin position="1"/>
        <end position="31"/>
    </location>
</feature>
<proteinExistence type="predicted"/>
<keyword evidence="2" id="KW-0472">Membrane</keyword>
<dbReference type="EMBL" id="LT985188">
    <property type="protein sequence ID" value="SPD87500.1"/>
    <property type="molecule type" value="Genomic_DNA"/>
</dbReference>
<protein>
    <recommendedName>
        <fullName evidence="5">DUF4191 domain-containing protein</fullName>
    </recommendedName>
</protein>
<evidence type="ECO:0000313" key="4">
    <source>
        <dbReference type="Proteomes" id="UP000238164"/>
    </source>
</evidence>
<dbReference type="Proteomes" id="UP000238164">
    <property type="component" value="Chromosome 1"/>
</dbReference>
<keyword evidence="2" id="KW-0812">Transmembrane</keyword>
<name>A0A2N9JHE2_9ACTN</name>
<feature type="transmembrane region" description="Helical" evidence="2">
    <location>
        <begin position="53"/>
        <end position="72"/>
    </location>
</feature>
<dbReference type="OrthoDB" id="8479889at2"/>
<keyword evidence="2" id="KW-1133">Transmembrane helix</keyword>
<keyword evidence="4" id="KW-1185">Reference proteome</keyword>
<accession>A0A2N9JHE2</accession>
<dbReference type="KEGG" id="mgg:MPLG2_2470"/>
<feature type="compositionally biased region" description="Basic and acidic residues" evidence="1">
    <location>
        <begin position="14"/>
        <end position="31"/>
    </location>
</feature>
<evidence type="ECO:0000256" key="2">
    <source>
        <dbReference type="SAM" id="Phobius"/>
    </source>
</evidence>
<dbReference type="Pfam" id="PF13829">
    <property type="entry name" value="DUF4191"/>
    <property type="match status" value="1"/>
</dbReference>
<evidence type="ECO:0008006" key="5">
    <source>
        <dbReference type="Google" id="ProtNLM"/>
    </source>
</evidence>
<feature type="region of interest" description="Disordered" evidence="1">
    <location>
        <begin position="233"/>
        <end position="254"/>
    </location>
</feature>
<dbReference type="AlphaFoldDB" id="A0A2N9JHE2"/>
<dbReference type="InterPro" id="IPR025445">
    <property type="entry name" value="DUF4191"/>
</dbReference>
<feature type="transmembrane region" description="Helical" evidence="2">
    <location>
        <begin position="78"/>
        <end position="98"/>
    </location>
</feature>
<evidence type="ECO:0000256" key="1">
    <source>
        <dbReference type="SAM" id="MobiDB-lite"/>
    </source>
</evidence>
<organism evidence="3 4">
    <name type="scientific">Micropruina glycogenica</name>
    <dbReference type="NCBI Taxonomy" id="75385"/>
    <lineage>
        <taxon>Bacteria</taxon>
        <taxon>Bacillati</taxon>
        <taxon>Actinomycetota</taxon>
        <taxon>Actinomycetes</taxon>
        <taxon>Propionibacteriales</taxon>
        <taxon>Nocardioidaceae</taxon>
        <taxon>Micropruina</taxon>
    </lineage>
</organism>
<dbReference type="RefSeq" id="WP_105186219.1">
    <property type="nucleotide sequence ID" value="NZ_BAAAGO010000031.1"/>
</dbReference>
<evidence type="ECO:0000313" key="3">
    <source>
        <dbReference type="EMBL" id="SPD87500.1"/>
    </source>
</evidence>